<accession>A0AB39CCH4</accession>
<reference evidence="1" key="1">
    <citation type="submission" date="2024-07" db="EMBL/GenBank/DDBJ databases">
        <authorList>
            <person name="Bringhurst R.M."/>
            <person name="Homer T.E."/>
        </authorList>
    </citation>
    <scope>NUCLEOTIDE SEQUENCE</scope>
</reference>
<sequence length="85" mass="8995">MAGASAVAVAFMSVMIGHNVTARPAPVPDHKVTIIEGASAMAVCRRLEANFHIGPTTTYGDMKVSSSKLDDATVRRETSCVQFSQ</sequence>
<proteinExistence type="predicted"/>
<protein>
    <submittedName>
        <fullName evidence="1">Uncharacterized protein</fullName>
    </submittedName>
</protein>
<dbReference type="EMBL" id="PQ015378">
    <property type="protein sequence ID" value="XDJ14551.1"/>
    <property type="molecule type" value="Genomic_DNA"/>
</dbReference>
<name>A0AB39CCH4_9VIRU</name>
<organism evidence="1">
    <name type="scientific">Pseudomonas phage RVTF4</name>
    <dbReference type="NCBI Taxonomy" id="3236931"/>
    <lineage>
        <taxon>Viruses</taxon>
    </lineage>
</organism>
<evidence type="ECO:0000313" key="1">
    <source>
        <dbReference type="EMBL" id="XDJ14551.1"/>
    </source>
</evidence>